<dbReference type="InterPro" id="IPR009057">
    <property type="entry name" value="Homeodomain-like_sf"/>
</dbReference>
<proteinExistence type="predicted"/>
<evidence type="ECO:0000313" key="2">
    <source>
        <dbReference type="EMBL" id="SDT05947.1"/>
    </source>
</evidence>
<dbReference type="InterPro" id="IPR047655">
    <property type="entry name" value="Transpos_IS630-like"/>
</dbReference>
<dbReference type="NCBIfam" id="NF033545">
    <property type="entry name" value="transpos_IS630"/>
    <property type="match status" value="1"/>
</dbReference>
<dbReference type="InterPro" id="IPR036397">
    <property type="entry name" value="RNaseH_sf"/>
</dbReference>
<gene>
    <name evidence="2" type="ORF">SAMN04489751_3640</name>
</gene>
<keyword evidence="3" id="KW-1185">Reference proteome</keyword>
<dbReference type="SUPFAM" id="SSF53098">
    <property type="entry name" value="Ribonuclease H-like"/>
    <property type="match status" value="1"/>
</dbReference>
<reference evidence="2" key="1">
    <citation type="submission" date="2016-10" db="EMBL/GenBank/DDBJ databases">
        <authorList>
            <person name="Varghese N."/>
            <person name="Submissions S."/>
        </authorList>
    </citation>
    <scope>NUCLEOTIDE SEQUENCE [LARGE SCALE GENOMIC DNA]</scope>
    <source>
        <strain evidence="2">DSM 22082</strain>
    </source>
</reference>
<dbReference type="InterPro" id="IPR012337">
    <property type="entry name" value="RNaseH-like_sf"/>
</dbReference>
<dbReference type="Gene3D" id="3.30.420.10">
    <property type="entry name" value="Ribonuclease H-like superfamily/Ribonuclease H"/>
    <property type="match status" value="1"/>
</dbReference>
<evidence type="ECO:0000313" key="3">
    <source>
        <dbReference type="Proteomes" id="UP000199700"/>
    </source>
</evidence>
<dbReference type="GO" id="GO:0003676">
    <property type="term" value="F:nucleic acid binding"/>
    <property type="evidence" value="ECO:0007669"/>
    <property type="project" value="InterPro"/>
</dbReference>
<dbReference type="InterPro" id="IPR052702">
    <property type="entry name" value="MscS-like_channel"/>
</dbReference>
<dbReference type="STRING" id="629680.SAMN04489751_3640"/>
<dbReference type="OrthoDB" id="2375382at2"/>
<feature type="domain" description="Tc1-like transposase DDE" evidence="1">
    <location>
        <begin position="172"/>
        <end position="316"/>
    </location>
</feature>
<dbReference type="Pfam" id="PF13358">
    <property type="entry name" value="DDE_3"/>
    <property type="match status" value="1"/>
</dbReference>
<dbReference type="InterPro" id="IPR038717">
    <property type="entry name" value="Tc1-like_DDE_dom"/>
</dbReference>
<dbReference type="EMBL" id="LT629739">
    <property type="protein sequence ID" value="SDT05947.1"/>
    <property type="molecule type" value="Genomic_DNA"/>
</dbReference>
<dbReference type="SUPFAM" id="SSF46689">
    <property type="entry name" value="Homeodomain-like"/>
    <property type="match status" value="1"/>
</dbReference>
<dbReference type="PANTHER" id="PTHR30347:SF1">
    <property type="entry name" value="MECHANOSENSITIVE CHANNEL MSCK"/>
    <property type="match status" value="1"/>
</dbReference>
<sequence>MANRPAPALVLREGDLEQLRRLIRASTVKAGLAQRARIVLLAAEGVSNTQIAQTVGVSRPTVLAWRDRYQVKGIEGLEDESRSGRPRQVDHGQIVSATLAPPPKKYGVTHWSSRLLGRHLGISNGTIAKAWREYGVQPWRSETFKFSTDPELVAKVTDVVGLYLEPPENAIVLCVDEKSQIQALDRTAPLLPMQPGLPERRTHDYKRHGTSTLFAALEIATGTVTAACKKRHRHQEFLAFLRQVSRAYPDQELHLVMDNYAAHKTPEVRDWLSAHPRVKFHFTPTSASWLNLVEVWFSIIERQAIHRGSFGSVKDLNARIRAFINGWNDRCHPFVWTKTAEEILTKANRKPISNTRH</sequence>
<name>A0A1H1X9G1_BRESA</name>
<dbReference type="PANTHER" id="PTHR30347">
    <property type="entry name" value="POTASSIUM CHANNEL RELATED"/>
    <property type="match status" value="1"/>
</dbReference>
<dbReference type="Proteomes" id="UP000199700">
    <property type="component" value="Chromosome"/>
</dbReference>
<evidence type="ECO:0000259" key="1">
    <source>
        <dbReference type="Pfam" id="PF13358"/>
    </source>
</evidence>
<dbReference type="RefSeq" id="WP_157691492.1">
    <property type="nucleotide sequence ID" value="NZ_LT629739.1"/>
</dbReference>
<organism evidence="2 3">
    <name type="scientific">Brevibacterium sandarakinum</name>
    <dbReference type="NCBI Taxonomy" id="629680"/>
    <lineage>
        <taxon>Bacteria</taxon>
        <taxon>Bacillati</taxon>
        <taxon>Actinomycetota</taxon>
        <taxon>Actinomycetes</taxon>
        <taxon>Micrococcales</taxon>
        <taxon>Brevibacteriaceae</taxon>
        <taxon>Brevibacterium</taxon>
    </lineage>
</organism>
<accession>A0A1H1X9G1</accession>
<protein>
    <submittedName>
        <fullName evidence="2">Winged helix-turn helix</fullName>
    </submittedName>
</protein>
<dbReference type="Pfam" id="PF13551">
    <property type="entry name" value="HTH_29"/>
    <property type="match status" value="1"/>
</dbReference>
<dbReference type="AlphaFoldDB" id="A0A1H1X9G1"/>